<evidence type="ECO:0000256" key="1">
    <source>
        <dbReference type="SAM" id="Phobius"/>
    </source>
</evidence>
<dbReference type="STRING" id="1121298.SAMN05444401_1963"/>
<dbReference type="RefSeq" id="WP_073005953.1">
    <property type="nucleotide sequence ID" value="NZ_FQZO01000002.1"/>
</dbReference>
<feature type="transmembrane region" description="Helical" evidence="1">
    <location>
        <begin position="139"/>
        <end position="156"/>
    </location>
</feature>
<evidence type="ECO:0000313" key="3">
    <source>
        <dbReference type="Proteomes" id="UP000184080"/>
    </source>
</evidence>
<dbReference type="SUPFAM" id="SSF158560">
    <property type="entry name" value="BH3980-like"/>
    <property type="match status" value="1"/>
</dbReference>
<dbReference type="Gene3D" id="1.10.1900.10">
    <property type="entry name" value="c-terminal domain of poly(a) binding protein"/>
    <property type="match status" value="1"/>
</dbReference>
<reference evidence="2 3" key="1">
    <citation type="submission" date="2016-11" db="EMBL/GenBank/DDBJ databases">
        <authorList>
            <person name="Jaros S."/>
            <person name="Januszkiewicz K."/>
            <person name="Wedrychowicz H."/>
        </authorList>
    </citation>
    <scope>NUCLEOTIDE SEQUENCE [LARGE SCALE GENOMIC DNA]</scope>
    <source>
        <strain evidence="2 3">DSM 21864</strain>
    </source>
</reference>
<dbReference type="AlphaFoldDB" id="A0A1M6FJ11"/>
<sequence length="234" mass="26984">MGNYFKSIFNSNEFDILVKENKLRSEYLSVENKSIIKKLINRLSASKLSAFDIQIFQKDFIGMALEVEQRGETLSSVIGNDMNSFCDEIIKNGRKKSFKETVILAIPSALLGLTLIYGIIYILINSCAPIIKVTLRDSFFYLFWILIVIPLRNYLSGRAEFESKFKKALFSCISLGIFAFLLFFDNIFLSKDVILFQVIGWIPLAALFVLLMIAYFLRNNYLHRLAKGYNWSDR</sequence>
<feature type="transmembrane region" description="Helical" evidence="1">
    <location>
        <begin position="101"/>
        <end position="124"/>
    </location>
</feature>
<keyword evidence="3" id="KW-1185">Reference proteome</keyword>
<keyword evidence="1" id="KW-1133">Transmembrane helix</keyword>
<organism evidence="2 3">
    <name type="scientific">Clostridium amylolyticum</name>
    <dbReference type="NCBI Taxonomy" id="1121298"/>
    <lineage>
        <taxon>Bacteria</taxon>
        <taxon>Bacillati</taxon>
        <taxon>Bacillota</taxon>
        <taxon>Clostridia</taxon>
        <taxon>Eubacteriales</taxon>
        <taxon>Clostridiaceae</taxon>
        <taxon>Clostridium</taxon>
    </lineage>
</organism>
<evidence type="ECO:0000313" key="2">
    <source>
        <dbReference type="EMBL" id="SHI97710.1"/>
    </source>
</evidence>
<keyword evidence="1" id="KW-0472">Membrane</keyword>
<protein>
    <recommendedName>
        <fullName evidence="4">DNA-binding ferritin-like protein (Dps family)</fullName>
    </recommendedName>
</protein>
<dbReference type="OrthoDB" id="1655249at2"/>
<dbReference type="EMBL" id="FQZO01000002">
    <property type="protein sequence ID" value="SHI97710.1"/>
    <property type="molecule type" value="Genomic_DNA"/>
</dbReference>
<keyword evidence="1" id="KW-0812">Transmembrane</keyword>
<name>A0A1M6FJ11_9CLOT</name>
<dbReference type="Proteomes" id="UP000184080">
    <property type="component" value="Unassembled WGS sequence"/>
</dbReference>
<feature type="transmembrane region" description="Helical" evidence="1">
    <location>
        <begin position="168"/>
        <end position="188"/>
    </location>
</feature>
<accession>A0A1M6FJ11</accession>
<proteinExistence type="predicted"/>
<evidence type="ECO:0008006" key="4">
    <source>
        <dbReference type="Google" id="ProtNLM"/>
    </source>
</evidence>
<feature type="transmembrane region" description="Helical" evidence="1">
    <location>
        <begin position="194"/>
        <end position="217"/>
    </location>
</feature>
<gene>
    <name evidence="2" type="ORF">SAMN05444401_1963</name>
</gene>